<name>A0A427B0X7_ENSVE</name>
<evidence type="ECO:0000313" key="2">
    <source>
        <dbReference type="Proteomes" id="UP000287651"/>
    </source>
</evidence>
<sequence length="287" mass="29988">MVRVSIVPISKGDLRVLATSRPLFDRGPGVVALLGVVTVVSLEAAISSFVTASDLCSDWVRGPEESLVSDLEKDLKTGGNKFVQNLGSKWGSAFGGLPDLLLVSDKVSFDLVEPLVDLAKFGSPVDSPRRSGSRSWLRSGGGGVLSRGVLLGTTLTGVLPTAMSGKEHADAGASALGSRAEVSARLVLVRVRKSANVDGDRDLLRGLTLPRWPTCFIPVGGELVNTPNLTLVVPRDMTESYGGRATAKAWGEGVARHTTLMGVELGSVVLGHLHVGYQIGCRPGPSG</sequence>
<gene>
    <name evidence="1" type="ORF">B296_00013902</name>
</gene>
<protein>
    <submittedName>
        <fullName evidence="1">Uncharacterized protein</fullName>
    </submittedName>
</protein>
<organism evidence="1 2">
    <name type="scientific">Ensete ventricosum</name>
    <name type="common">Abyssinian banana</name>
    <name type="synonym">Musa ensete</name>
    <dbReference type="NCBI Taxonomy" id="4639"/>
    <lineage>
        <taxon>Eukaryota</taxon>
        <taxon>Viridiplantae</taxon>
        <taxon>Streptophyta</taxon>
        <taxon>Embryophyta</taxon>
        <taxon>Tracheophyta</taxon>
        <taxon>Spermatophyta</taxon>
        <taxon>Magnoliopsida</taxon>
        <taxon>Liliopsida</taxon>
        <taxon>Zingiberales</taxon>
        <taxon>Musaceae</taxon>
        <taxon>Ensete</taxon>
    </lineage>
</organism>
<dbReference type="EMBL" id="AMZH03000764">
    <property type="protein sequence ID" value="RRT82085.1"/>
    <property type="molecule type" value="Genomic_DNA"/>
</dbReference>
<proteinExistence type="predicted"/>
<dbReference type="Proteomes" id="UP000287651">
    <property type="component" value="Unassembled WGS sequence"/>
</dbReference>
<reference evidence="1 2" key="1">
    <citation type="journal article" date="2014" name="Agronomy (Basel)">
        <title>A Draft Genome Sequence for Ensete ventricosum, the Drought-Tolerant Tree Against Hunger.</title>
        <authorList>
            <person name="Harrison J."/>
            <person name="Moore K.A."/>
            <person name="Paszkiewicz K."/>
            <person name="Jones T."/>
            <person name="Grant M."/>
            <person name="Ambacheew D."/>
            <person name="Muzemil S."/>
            <person name="Studholme D.J."/>
        </authorList>
    </citation>
    <scope>NUCLEOTIDE SEQUENCE [LARGE SCALE GENOMIC DNA]</scope>
</reference>
<evidence type="ECO:0000313" key="1">
    <source>
        <dbReference type="EMBL" id="RRT82085.1"/>
    </source>
</evidence>
<dbReference type="AlphaFoldDB" id="A0A427B0X7"/>
<comment type="caution">
    <text evidence="1">The sequence shown here is derived from an EMBL/GenBank/DDBJ whole genome shotgun (WGS) entry which is preliminary data.</text>
</comment>
<accession>A0A427B0X7</accession>